<reference evidence="1 2" key="1">
    <citation type="submission" date="2019-11" db="EMBL/GenBank/DDBJ databases">
        <title>Complete genome sequence of Bacteroides dorei DSM 17855.</title>
        <authorList>
            <person name="Russell J.T."/>
        </authorList>
    </citation>
    <scope>NUCLEOTIDE SEQUENCE [LARGE SCALE GENOMIC DNA]</scope>
    <source>
        <strain evidence="1 2">DSM 17855</strain>
    </source>
</reference>
<name>A0A858XN98_9BACT</name>
<dbReference type="AlphaFoldDB" id="A0A858XN98"/>
<dbReference type="GeneID" id="82154115"/>
<gene>
    <name evidence="1" type="ORF">GKD17_12605</name>
</gene>
<evidence type="ECO:0000313" key="1">
    <source>
        <dbReference type="EMBL" id="QJR77172.1"/>
    </source>
</evidence>
<dbReference type="Proteomes" id="UP000500949">
    <property type="component" value="Chromosome"/>
</dbReference>
<dbReference type="GeneID" id="93447518"/>
<evidence type="ECO:0000313" key="2">
    <source>
        <dbReference type="Proteomes" id="UP000500949"/>
    </source>
</evidence>
<protein>
    <submittedName>
        <fullName evidence="1">Uncharacterized protein</fullName>
    </submittedName>
</protein>
<sequence length="451" mass="51872">MAKTIEIVKVSTTGDTIRYELWDNTGLGLLKKQKVEAWVKFHNVECFGFSAKGLPESILVLPITLYLLPVTWFYGVELVVPSIDKRLYERLPQIYNSYSKIYGPFKEEWHGKVTAKTIVENKIPESRFDNVIFFSGGIDAVHAGINNLGKSNVLVTVPSIEGPESSSKEISGQHFLVAKSRLIREFSAVSGSDWLMVTNNFRMDIFDDSKIQHDLRHIFALNSAAFLADGWFGIKYLGNLLSSAPFAYAMGIPTLIMGSTFEPIENQPLVNQDGANPELSDVIKFAGISFAGQDGQYMRRSQKMKNIAAWCAAHGKKIEIWACCKDNAEQCCMCHKCMRTLLNILCVKEKPVDWGFVNFDEKKFSHLVRFYRYYENNPCWIWDIIDSIDDDTVYPYCDKLLHWLKKTGYKRYFKRVRKMKVIRKWLRIVKVHKYPHYVKVMFSKLAGKKLE</sequence>
<dbReference type="RefSeq" id="WP_007835075.1">
    <property type="nucleotide sequence ID" value="NZ_CP046176.1"/>
</dbReference>
<organism evidence="1 2">
    <name type="scientific">Phocaeicola dorei</name>
    <dbReference type="NCBI Taxonomy" id="357276"/>
    <lineage>
        <taxon>Bacteria</taxon>
        <taxon>Pseudomonadati</taxon>
        <taxon>Bacteroidota</taxon>
        <taxon>Bacteroidia</taxon>
        <taxon>Bacteroidales</taxon>
        <taxon>Bacteroidaceae</taxon>
        <taxon>Phocaeicola</taxon>
    </lineage>
</organism>
<dbReference type="EMBL" id="CP046176">
    <property type="protein sequence ID" value="QJR77172.1"/>
    <property type="molecule type" value="Genomic_DNA"/>
</dbReference>
<proteinExistence type="predicted"/>
<accession>A0A858XN98</accession>